<feature type="domain" description="HD" evidence="1">
    <location>
        <begin position="45"/>
        <end position="127"/>
    </location>
</feature>
<name>A0ABU3SHD0_9MICO</name>
<dbReference type="RefSeq" id="WP_316003613.1">
    <property type="nucleotide sequence ID" value="NZ_JAWDIT010000001.1"/>
</dbReference>
<sequence length="213" mass="22783">MGESGSPLDPGGPVRISDFPAPDTLAARGALALARQYQSPAITAHGLRSWLWAEAFARVDGITGIDHELLYVAAVLHDIGTVTEFDNHTISYEHAGGHVGVALTAGAGWPAERRARVLEVIVRHNWPHVDVKRDAEGHLLEIATGLDISGARPDALPEDFRREVLAAHPRGALAEEFGACVRDQAARKPDTAARRLVDGGVVAKLAVNPLERL</sequence>
<gene>
    <name evidence="2" type="ORF">RWH44_00745</name>
</gene>
<dbReference type="SUPFAM" id="SSF109604">
    <property type="entry name" value="HD-domain/PDEase-like"/>
    <property type="match status" value="1"/>
</dbReference>
<dbReference type="PANTHER" id="PTHR35569:SF1">
    <property type="entry name" value="CYANAMIDE HYDRATASE DDI2-RELATED"/>
    <property type="match status" value="1"/>
</dbReference>
<dbReference type="InterPro" id="IPR006674">
    <property type="entry name" value="HD_domain"/>
</dbReference>
<dbReference type="Proteomes" id="UP001261125">
    <property type="component" value="Unassembled WGS sequence"/>
</dbReference>
<reference evidence="2 3" key="1">
    <citation type="submission" date="2023-09" db="EMBL/GenBank/DDBJ databases">
        <title>Microbacterium fusihabitans sp. nov., Microbacterium phycihabitans sp. nov., and Microbacterium cervinum sp. nov., isolated from dried seaweeds of beach.</title>
        <authorList>
            <person name="Lee S.D."/>
        </authorList>
    </citation>
    <scope>NUCLEOTIDE SEQUENCE [LARGE SCALE GENOMIC DNA]</scope>
    <source>
        <strain evidence="2 3">KSW2-29</strain>
    </source>
</reference>
<dbReference type="PANTHER" id="PTHR35569">
    <property type="entry name" value="CYANAMIDE HYDRATASE DDI2-RELATED"/>
    <property type="match status" value="1"/>
</dbReference>
<dbReference type="Gene3D" id="1.10.3210.10">
    <property type="entry name" value="Hypothetical protein af1432"/>
    <property type="match status" value="1"/>
</dbReference>
<dbReference type="Pfam" id="PF01966">
    <property type="entry name" value="HD"/>
    <property type="match status" value="1"/>
</dbReference>
<evidence type="ECO:0000313" key="3">
    <source>
        <dbReference type="Proteomes" id="UP001261125"/>
    </source>
</evidence>
<proteinExistence type="predicted"/>
<comment type="caution">
    <text evidence="2">The sequence shown here is derived from an EMBL/GenBank/DDBJ whole genome shotgun (WGS) entry which is preliminary data.</text>
</comment>
<protein>
    <submittedName>
        <fullName evidence="2">Cyanamide hydratase</fullName>
    </submittedName>
</protein>
<evidence type="ECO:0000313" key="2">
    <source>
        <dbReference type="EMBL" id="MDU0344215.1"/>
    </source>
</evidence>
<evidence type="ECO:0000259" key="1">
    <source>
        <dbReference type="Pfam" id="PF01966"/>
    </source>
</evidence>
<keyword evidence="3" id="KW-1185">Reference proteome</keyword>
<dbReference type="InterPro" id="IPR003607">
    <property type="entry name" value="HD/PDEase_dom"/>
</dbReference>
<organism evidence="2 3">
    <name type="scientific">Microbacterium phycohabitans</name>
    <dbReference type="NCBI Taxonomy" id="3075993"/>
    <lineage>
        <taxon>Bacteria</taxon>
        <taxon>Bacillati</taxon>
        <taxon>Actinomycetota</taxon>
        <taxon>Actinomycetes</taxon>
        <taxon>Micrococcales</taxon>
        <taxon>Microbacteriaceae</taxon>
        <taxon>Microbacterium</taxon>
    </lineage>
</organism>
<dbReference type="CDD" id="cd00077">
    <property type="entry name" value="HDc"/>
    <property type="match status" value="1"/>
</dbReference>
<accession>A0ABU3SHD0</accession>
<dbReference type="EMBL" id="JAWDIT010000001">
    <property type="protein sequence ID" value="MDU0344215.1"/>
    <property type="molecule type" value="Genomic_DNA"/>
</dbReference>